<name>A0A934KTH4_9FLAO</name>
<feature type="transmembrane region" description="Helical" evidence="1">
    <location>
        <begin position="53"/>
        <end position="71"/>
    </location>
</feature>
<reference evidence="2 3" key="1">
    <citation type="submission" date="2020-09" db="EMBL/GenBank/DDBJ databases">
        <title>Draft genome of Gelidibacter salicanalis PAMC21136.</title>
        <authorList>
            <person name="Park H."/>
        </authorList>
    </citation>
    <scope>NUCLEOTIDE SEQUENCE [LARGE SCALE GENOMIC DNA]</scope>
    <source>
        <strain evidence="2 3">PAMC21136</strain>
    </source>
</reference>
<keyword evidence="1" id="KW-0472">Membrane</keyword>
<comment type="caution">
    <text evidence="2">The sequence shown here is derived from an EMBL/GenBank/DDBJ whole genome shotgun (WGS) entry which is preliminary data.</text>
</comment>
<accession>A0A934KTH4</accession>
<evidence type="ECO:0000313" key="2">
    <source>
        <dbReference type="EMBL" id="MBJ7881750.1"/>
    </source>
</evidence>
<gene>
    <name evidence="2" type="ORF">JEM65_14020</name>
</gene>
<proteinExistence type="predicted"/>
<dbReference type="Proteomes" id="UP000662373">
    <property type="component" value="Unassembled WGS sequence"/>
</dbReference>
<dbReference type="AlphaFoldDB" id="A0A934KTH4"/>
<dbReference type="RefSeq" id="WP_199600690.1">
    <property type="nucleotide sequence ID" value="NZ_JAEHJZ010000034.1"/>
</dbReference>
<feature type="transmembrane region" description="Helical" evidence="1">
    <location>
        <begin position="20"/>
        <end position="41"/>
    </location>
</feature>
<keyword evidence="1" id="KW-0812">Transmembrane</keyword>
<keyword evidence="3" id="KW-1185">Reference proteome</keyword>
<sequence>MVATLGLHTVWYLKKDTNIRLNVFTILSLVALFSVVFEFYLARQSHRYTGDGWDVLAYLLGGAVFFVLQKVN</sequence>
<keyword evidence="1" id="KW-1133">Transmembrane helix</keyword>
<evidence type="ECO:0000313" key="3">
    <source>
        <dbReference type="Proteomes" id="UP000662373"/>
    </source>
</evidence>
<dbReference type="EMBL" id="JAEHJZ010000034">
    <property type="protein sequence ID" value="MBJ7881750.1"/>
    <property type="molecule type" value="Genomic_DNA"/>
</dbReference>
<protein>
    <submittedName>
        <fullName evidence="2">Uncharacterized protein</fullName>
    </submittedName>
</protein>
<evidence type="ECO:0000256" key="1">
    <source>
        <dbReference type="SAM" id="Phobius"/>
    </source>
</evidence>
<organism evidence="2 3">
    <name type="scientific">Gelidibacter salicanalis</name>
    <dbReference type="NCBI Taxonomy" id="291193"/>
    <lineage>
        <taxon>Bacteria</taxon>
        <taxon>Pseudomonadati</taxon>
        <taxon>Bacteroidota</taxon>
        <taxon>Flavobacteriia</taxon>
        <taxon>Flavobacteriales</taxon>
        <taxon>Flavobacteriaceae</taxon>
        <taxon>Gelidibacter</taxon>
    </lineage>
</organism>